<evidence type="ECO:0000313" key="3">
    <source>
        <dbReference type="Proteomes" id="UP000244005"/>
    </source>
</evidence>
<feature type="compositionally biased region" description="Basic residues" evidence="1">
    <location>
        <begin position="76"/>
        <end position="91"/>
    </location>
</feature>
<dbReference type="AlphaFoldDB" id="A0A2R6XPQ3"/>
<sequence length="167" mass="18780">MKSSLSVSLSCCCDALPPARGPGSRTQPSQKKPSIYVPDIRALLKEGRKEGKRERKNERSDLIQLSHAEKAPPQTSRRKRKAPQRATTSKRRPLVVHEFSIPQCLMNKTRRVSLHGSAVTPEPGNPPNHIPPVLNYRPTHSLTHSIIPSTRSIRRWNELHSINHSLS</sequence>
<dbReference type="EMBL" id="KZ772678">
    <property type="protein sequence ID" value="PTQ48016.1"/>
    <property type="molecule type" value="Genomic_DNA"/>
</dbReference>
<evidence type="ECO:0000313" key="2">
    <source>
        <dbReference type="EMBL" id="PTQ48016.1"/>
    </source>
</evidence>
<evidence type="ECO:0000256" key="1">
    <source>
        <dbReference type="SAM" id="MobiDB-lite"/>
    </source>
</evidence>
<keyword evidence="3" id="KW-1185">Reference proteome</keyword>
<name>A0A2R6XPQ3_MARPO</name>
<accession>A0A2R6XPQ3</accession>
<dbReference type="Proteomes" id="UP000244005">
    <property type="component" value="Unassembled WGS sequence"/>
</dbReference>
<feature type="compositionally biased region" description="Basic and acidic residues" evidence="1">
    <location>
        <begin position="42"/>
        <end position="61"/>
    </location>
</feature>
<protein>
    <submittedName>
        <fullName evidence="2">Uncharacterized protein</fullName>
    </submittedName>
</protein>
<feature type="region of interest" description="Disordered" evidence="1">
    <location>
        <begin position="16"/>
        <end position="91"/>
    </location>
</feature>
<reference evidence="3" key="1">
    <citation type="journal article" date="2017" name="Cell">
        <title>Insights into land plant evolution garnered from the Marchantia polymorpha genome.</title>
        <authorList>
            <person name="Bowman J.L."/>
            <person name="Kohchi T."/>
            <person name="Yamato K.T."/>
            <person name="Jenkins J."/>
            <person name="Shu S."/>
            <person name="Ishizaki K."/>
            <person name="Yamaoka S."/>
            <person name="Nishihama R."/>
            <person name="Nakamura Y."/>
            <person name="Berger F."/>
            <person name="Adam C."/>
            <person name="Aki S.S."/>
            <person name="Althoff F."/>
            <person name="Araki T."/>
            <person name="Arteaga-Vazquez M.A."/>
            <person name="Balasubrmanian S."/>
            <person name="Barry K."/>
            <person name="Bauer D."/>
            <person name="Boehm C.R."/>
            <person name="Briginshaw L."/>
            <person name="Caballero-Perez J."/>
            <person name="Catarino B."/>
            <person name="Chen F."/>
            <person name="Chiyoda S."/>
            <person name="Chovatia M."/>
            <person name="Davies K.M."/>
            <person name="Delmans M."/>
            <person name="Demura T."/>
            <person name="Dierschke T."/>
            <person name="Dolan L."/>
            <person name="Dorantes-Acosta A.E."/>
            <person name="Eklund D.M."/>
            <person name="Florent S.N."/>
            <person name="Flores-Sandoval E."/>
            <person name="Fujiyama A."/>
            <person name="Fukuzawa H."/>
            <person name="Galik B."/>
            <person name="Grimanelli D."/>
            <person name="Grimwood J."/>
            <person name="Grossniklaus U."/>
            <person name="Hamada T."/>
            <person name="Haseloff J."/>
            <person name="Hetherington A.J."/>
            <person name="Higo A."/>
            <person name="Hirakawa Y."/>
            <person name="Hundley H.N."/>
            <person name="Ikeda Y."/>
            <person name="Inoue K."/>
            <person name="Inoue S.I."/>
            <person name="Ishida S."/>
            <person name="Jia Q."/>
            <person name="Kakita M."/>
            <person name="Kanazawa T."/>
            <person name="Kawai Y."/>
            <person name="Kawashima T."/>
            <person name="Kennedy M."/>
            <person name="Kinose K."/>
            <person name="Kinoshita T."/>
            <person name="Kohara Y."/>
            <person name="Koide E."/>
            <person name="Komatsu K."/>
            <person name="Kopischke S."/>
            <person name="Kubo M."/>
            <person name="Kyozuka J."/>
            <person name="Lagercrantz U."/>
            <person name="Lin S.S."/>
            <person name="Lindquist E."/>
            <person name="Lipzen A.M."/>
            <person name="Lu C.W."/>
            <person name="De Luna E."/>
            <person name="Martienssen R.A."/>
            <person name="Minamino N."/>
            <person name="Mizutani M."/>
            <person name="Mizutani M."/>
            <person name="Mochizuki N."/>
            <person name="Monte I."/>
            <person name="Mosher R."/>
            <person name="Nagasaki H."/>
            <person name="Nakagami H."/>
            <person name="Naramoto S."/>
            <person name="Nishitani K."/>
            <person name="Ohtani M."/>
            <person name="Okamoto T."/>
            <person name="Okumura M."/>
            <person name="Phillips J."/>
            <person name="Pollak B."/>
            <person name="Reinders A."/>
            <person name="Rovekamp M."/>
            <person name="Sano R."/>
            <person name="Sawa S."/>
            <person name="Schmid M.W."/>
            <person name="Shirakawa M."/>
            <person name="Solano R."/>
            <person name="Spunde A."/>
            <person name="Suetsugu N."/>
            <person name="Sugano S."/>
            <person name="Sugiyama A."/>
            <person name="Sun R."/>
            <person name="Suzuki Y."/>
            <person name="Takenaka M."/>
            <person name="Takezawa D."/>
            <person name="Tomogane H."/>
            <person name="Tsuzuki M."/>
            <person name="Ueda T."/>
            <person name="Umeda M."/>
            <person name="Ward J.M."/>
            <person name="Watanabe Y."/>
            <person name="Yazaki K."/>
            <person name="Yokoyama R."/>
            <person name="Yoshitake Y."/>
            <person name="Yotsui I."/>
            <person name="Zachgo S."/>
            <person name="Schmutz J."/>
        </authorList>
    </citation>
    <scope>NUCLEOTIDE SEQUENCE [LARGE SCALE GENOMIC DNA]</scope>
    <source>
        <strain evidence="3">Tak-1</strain>
    </source>
</reference>
<gene>
    <name evidence="2" type="ORF">MARPO_0006s0056</name>
</gene>
<proteinExistence type="predicted"/>
<organism evidence="2 3">
    <name type="scientific">Marchantia polymorpha</name>
    <name type="common">Common liverwort</name>
    <name type="synonym">Marchantia aquatica</name>
    <dbReference type="NCBI Taxonomy" id="3197"/>
    <lineage>
        <taxon>Eukaryota</taxon>
        <taxon>Viridiplantae</taxon>
        <taxon>Streptophyta</taxon>
        <taxon>Embryophyta</taxon>
        <taxon>Marchantiophyta</taxon>
        <taxon>Marchantiopsida</taxon>
        <taxon>Marchantiidae</taxon>
        <taxon>Marchantiales</taxon>
        <taxon>Marchantiaceae</taxon>
        <taxon>Marchantia</taxon>
    </lineage>
</organism>